<evidence type="ECO:0000313" key="2">
    <source>
        <dbReference type="EMBL" id="MCS0659804.1"/>
    </source>
</evidence>
<name>A0ABT2D0N3_9BURK</name>
<dbReference type="GO" id="GO:0016787">
    <property type="term" value="F:hydrolase activity"/>
    <property type="evidence" value="ECO:0007669"/>
    <property type="project" value="UniProtKB-KW"/>
</dbReference>
<dbReference type="EMBL" id="JANUGU010000006">
    <property type="protein sequence ID" value="MCS0659804.1"/>
    <property type="molecule type" value="Genomic_DNA"/>
</dbReference>
<keyword evidence="3" id="KW-1185">Reference proteome</keyword>
<proteinExistence type="predicted"/>
<dbReference type="RefSeq" id="WP_258812999.1">
    <property type="nucleotide sequence ID" value="NZ_JANUGU010000006.1"/>
</dbReference>
<evidence type="ECO:0000313" key="3">
    <source>
        <dbReference type="Proteomes" id="UP001204621"/>
    </source>
</evidence>
<comment type="caution">
    <text evidence="2">The sequence shown here is derived from an EMBL/GenBank/DDBJ whole genome shotgun (WGS) entry which is preliminary data.</text>
</comment>
<dbReference type="Gene3D" id="3.40.50.1820">
    <property type="entry name" value="alpha/beta hydrolase"/>
    <property type="match status" value="1"/>
</dbReference>
<dbReference type="InterPro" id="IPR029058">
    <property type="entry name" value="AB_hydrolase_fold"/>
</dbReference>
<keyword evidence="2" id="KW-0378">Hydrolase</keyword>
<evidence type="ECO:0000259" key="1">
    <source>
        <dbReference type="Pfam" id="PF00561"/>
    </source>
</evidence>
<dbReference type="InterPro" id="IPR051321">
    <property type="entry name" value="PHA/PHB_synthase"/>
</dbReference>
<reference evidence="2 3" key="1">
    <citation type="submission" date="2022-08" db="EMBL/GenBank/DDBJ databases">
        <title>Reclassification of Massilia species as members of the genera Telluria, Duganella, Pseudoduganella, Mokoshia gen. nov. and Zemynaea gen. nov. using orthogonal and non-orthogonal genome-based approaches.</title>
        <authorList>
            <person name="Bowman J.P."/>
        </authorList>
    </citation>
    <scope>NUCLEOTIDE SEQUENCE [LARGE SCALE GENOMIC DNA]</scope>
    <source>
        <strain evidence="2 3">JCM 31606</strain>
    </source>
</reference>
<feature type="domain" description="AB hydrolase-1" evidence="1">
    <location>
        <begin position="115"/>
        <end position="172"/>
    </location>
</feature>
<dbReference type="PANTHER" id="PTHR36837">
    <property type="entry name" value="POLY(3-HYDROXYALKANOATE) POLYMERASE SUBUNIT PHAC"/>
    <property type="match status" value="1"/>
</dbReference>
<dbReference type="PANTHER" id="PTHR36837:SF2">
    <property type="entry name" value="POLY(3-HYDROXYALKANOATE) POLYMERASE SUBUNIT PHAC"/>
    <property type="match status" value="1"/>
</dbReference>
<accession>A0ABT2D0N3</accession>
<organism evidence="2 3">
    <name type="scientific">Massilia terrae</name>
    <dbReference type="NCBI Taxonomy" id="1811224"/>
    <lineage>
        <taxon>Bacteria</taxon>
        <taxon>Pseudomonadati</taxon>
        <taxon>Pseudomonadota</taxon>
        <taxon>Betaproteobacteria</taxon>
        <taxon>Burkholderiales</taxon>
        <taxon>Oxalobacteraceae</taxon>
        <taxon>Telluria group</taxon>
        <taxon>Massilia</taxon>
    </lineage>
</organism>
<dbReference type="Proteomes" id="UP001204621">
    <property type="component" value="Unassembled WGS sequence"/>
</dbReference>
<dbReference type="InterPro" id="IPR000073">
    <property type="entry name" value="AB_hydrolase_1"/>
</dbReference>
<gene>
    <name evidence="2" type="ORF">NX778_17160</name>
</gene>
<protein>
    <submittedName>
        <fullName evidence="2">Alpha/beta fold hydrolase</fullName>
    </submittedName>
</protein>
<dbReference type="SUPFAM" id="SSF53474">
    <property type="entry name" value="alpha/beta-Hydrolases"/>
    <property type="match status" value="1"/>
</dbReference>
<sequence length="358" mass="39756">MNASTLHATNPFSVMALKQMDRMRQARGKMLDRLGFGPQETPYTVLHTEPGLRLRKYEQAPEEGRAVLLVPAPIKRAYIWDLLPQVSVVRRWMERGYKVYLAEWLPETGPDFGLDEYGNRMLAACRQAIREDSGEQLLTLAGHSLGGVLAAIYGCARPEEVRAVVLLESPLHFRHDLGCFAQMVHATPDARAIAAAYSEVPGAFLNAVSAMAAPHAFQMERMLDRVLSMGNPEAMAVHMRVERWTHDEFPLPGKLFTDVVESLYRHDELMRGKLAIGGREIGPQMLTAPLLAVADPRSTVIPLHSMQAFYEAAGSAGKRMLHYEGDIGVGLQHVGVLVGKSAHEKIWPEIFAWLETVG</sequence>
<dbReference type="Pfam" id="PF00561">
    <property type="entry name" value="Abhydrolase_1"/>
    <property type="match status" value="1"/>
</dbReference>